<evidence type="ECO:0000256" key="3">
    <source>
        <dbReference type="ARBA" id="ARBA00022448"/>
    </source>
</evidence>
<dbReference type="Pfam" id="PF00873">
    <property type="entry name" value="ACR_tran"/>
    <property type="match status" value="1"/>
</dbReference>
<reference evidence="11 12" key="1">
    <citation type="submission" date="2019-02" db="EMBL/GenBank/DDBJ databases">
        <title>Deep-cultivation of Planctomycetes and their phenomic and genomic characterization uncovers novel biology.</title>
        <authorList>
            <person name="Wiegand S."/>
            <person name="Jogler M."/>
            <person name="Boedeker C."/>
            <person name="Pinto D."/>
            <person name="Vollmers J."/>
            <person name="Rivas-Marin E."/>
            <person name="Kohn T."/>
            <person name="Peeters S.H."/>
            <person name="Heuer A."/>
            <person name="Rast P."/>
            <person name="Oberbeckmann S."/>
            <person name="Bunk B."/>
            <person name="Jeske O."/>
            <person name="Meyerdierks A."/>
            <person name="Storesund J.E."/>
            <person name="Kallscheuer N."/>
            <person name="Luecker S."/>
            <person name="Lage O.M."/>
            <person name="Pohl T."/>
            <person name="Merkel B.J."/>
            <person name="Hornburger P."/>
            <person name="Mueller R.-W."/>
            <person name="Bruemmer F."/>
            <person name="Labrenz M."/>
            <person name="Spormann A.M."/>
            <person name="Op den Camp H."/>
            <person name="Overmann J."/>
            <person name="Amann R."/>
            <person name="Jetten M.S.M."/>
            <person name="Mascher T."/>
            <person name="Medema M.H."/>
            <person name="Devos D.P."/>
            <person name="Kaster A.-K."/>
            <person name="Ovreas L."/>
            <person name="Rohde M."/>
            <person name="Galperin M.Y."/>
            <person name="Jogler C."/>
        </authorList>
    </citation>
    <scope>NUCLEOTIDE SEQUENCE [LARGE SCALE GENOMIC DNA]</scope>
    <source>
        <strain evidence="11 12">Spa11</strain>
    </source>
</reference>
<comment type="similarity">
    <text evidence="2">Belongs to the resistance-nodulation-cell division (RND) (TC 2.A.6) family.</text>
</comment>
<dbReference type="GO" id="GO:0009636">
    <property type="term" value="P:response to toxic substance"/>
    <property type="evidence" value="ECO:0007669"/>
    <property type="project" value="UniProtKB-ARBA"/>
</dbReference>
<sequence>MKFAHFFIDRPIFATVLSVAIVLVGAISYYTLPVSQYPEIALPTVVVTTTYPGATAETVAETVATPIEQEVNGVERMLYMESQSTPDGTMSLTITFELGTDVDQAQVLVQNRVDRALPRLPEEVRRGGVVTQKSSPEMLMVVHLISPDRSRDQVYISNYAYLQIRDALSRINGVGELRVFGGSEYSMRVWLDPEHLASLDLTAGDVVAALREQNVQVAAGKIGQTPLPEPTDFQLTISSQGRLRTAEEFAQIVIKRGAEGRLTRLSDVARIELGAQDYSVNSYLDGNNAVALLVFARPGTNGVDTAHEVEKTVKELSKNFPDGLEYRIAYNPTRFVEESIEEVFRTLIEATILVVLTVFIFLQRWQATLIPVVAIPISLIGTFAIMSGLGFSLNSLSLFGLVLAIGIVVDDAIVVVENVERLIHEGMSPREATRTAMTEVGSALIASALVLVAVFVPTAFMAGISGQFYRQFAVTIAVATVISAFVSLTLTPAMCALLLQPSDAKPGLFTRGMDLLFGWFFRPFNRVFDFGSNLYAGTVRRFVRMGLVMLIIYGGLLVATRYSFDLVPTGFIPEQDQGYLIVTIQLPDSASLTRTDEIVRRVSEIALDIDGINNAVAFAGFSGATRTNATNVAACFTALEDAGTRAERGREINVLQQELQAKLSQIQEADIRVLAPPPVRGIGNAGGVKLYVQDRGGAGYQALGDTTNAFVGAAMQEAGPATGIAAAFSFYRADTPQLYADIDRTRAQQLDVPMQNVFDTLQVYLGSLYVNDFNYLGRTYRVTAQADAEYRDELSDVLRLRTRSASGAIVPLGTILTMKERIGPDRIVRYNLFPSADVNGVTLPGTSTGQSIAAFERIAATTLPQGFDYEWTDLAYQEKAAGNTALLIFPLCVVFVFLTLAAQYESWVLPLAIILIVPLCLLFAIGGVWFRGMDNNILTQIGFVVLIALACKNAILIVEFAKALEDQGKTRFEAAVEACRLRLRAILMTAFSFVLGVIPLLIATGAGFEMRRALGTAVFSGMLGVTIMGLFLTPVFYVLLRGVFGRKKAERTA</sequence>
<proteinExistence type="inferred from homology"/>
<dbReference type="InterPro" id="IPR027463">
    <property type="entry name" value="AcrB_DN_DC_subdom"/>
</dbReference>
<comment type="subcellular location">
    <subcellularLocation>
        <location evidence="1">Cell inner membrane</location>
        <topology evidence="1">Multi-pass membrane protein</topology>
    </subcellularLocation>
</comment>
<dbReference type="SUPFAM" id="SSF82714">
    <property type="entry name" value="Multidrug efflux transporter AcrB TolC docking domain, DN and DC subdomains"/>
    <property type="match status" value="2"/>
</dbReference>
<keyword evidence="8 9" id="KW-0472">Membrane</keyword>
<feature type="transmembrane region" description="Helical" evidence="9">
    <location>
        <begin position="12"/>
        <end position="32"/>
    </location>
</feature>
<dbReference type="SUPFAM" id="SSF82866">
    <property type="entry name" value="Multidrug efflux transporter AcrB transmembrane domain"/>
    <property type="match status" value="2"/>
</dbReference>
<name>A0A518K4V1_9BACT</name>
<dbReference type="FunFam" id="1.20.1640.10:FF:000001">
    <property type="entry name" value="Efflux pump membrane transporter"/>
    <property type="match status" value="1"/>
</dbReference>
<dbReference type="PANTHER" id="PTHR32063">
    <property type="match status" value="1"/>
</dbReference>
<dbReference type="RefSeq" id="WP_145108758.1">
    <property type="nucleotide sequence ID" value="NZ_CP036349.1"/>
</dbReference>
<feature type="domain" description="SSD" evidence="10">
    <location>
        <begin position="364"/>
        <end position="497"/>
    </location>
</feature>
<evidence type="ECO:0000256" key="2">
    <source>
        <dbReference type="ARBA" id="ARBA00010942"/>
    </source>
</evidence>
<feature type="transmembrane region" description="Helical" evidence="9">
    <location>
        <begin position="397"/>
        <end position="419"/>
    </location>
</feature>
<evidence type="ECO:0000256" key="8">
    <source>
        <dbReference type="ARBA" id="ARBA00023136"/>
    </source>
</evidence>
<dbReference type="Gene3D" id="3.30.2090.10">
    <property type="entry name" value="Multidrug efflux transporter AcrB TolC docking domain, DN and DC subdomains"/>
    <property type="match status" value="2"/>
</dbReference>
<evidence type="ECO:0000256" key="6">
    <source>
        <dbReference type="ARBA" id="ARBA00022692"/>
    </source>
</evidence>
<keyword evidence="4" id="KW-1003">Cell membrane</keyword>
<dbReference type="GO" id="GO:0005886">
    <property type="term" value="C:plasma membrane"/>
    <property type="evidence" value="ECO:0007669"/>
    <property type="project" value="UniProtKB-SubCell"/>
</dbReference>
<evidence type="ECO:0000256" key="4">
    <source>
        <dbReference type="ARBA" id="ARBA00022475"/>
    </source>
</evidence>
<dbReference type="GO" id="GO:0015562">
    <property type="term" value="F:efflux transmembrane transporter activity"/>
    <property type="evidence" value="ECO:0007669"/>
    <property type="project" value="InterPro"/>
</dbReference>
<keyword evidence="5" id="KW-0997">Cell inner membrane</keyword>
<evidence type="ECO:0000256" key="1">
    <source>
        <dbReference type="ARBA" id="ARBA00004429"/>
    </source>
</evidence>
<keyword evidence="3" id="KW-0813">Transport</keyword>
<dbReference type="EMBL" id="CP036349">
    <property type="protein sequence ID" value="QDV72824.1"/>
    <property type="molecule type" value="Genomic_DNA"/>
</dbReference>
<feature type="transmembrane region" description="Helical" evidence="9">
    <location>
        <begin position="440"/>
        <end position="460"/>
    </location>
</feature>
<dbReference type="FunFam" id="3.30.70.1430:FF:000001">
    <property type="entry name" value="Efflux pump membrane transporter"/>
    <property type="match status" value="1"/>
</dbReference>
<dbReference type="InterPro" id="IPR000731">
    <property type="entry name" value="SSD"/>
</dbReference>
<dbReference type="NCBIfam" id="NF000282">
    <property type="entry name" value="RND_permease_1"/>
    <property type="match status" value="1"/>
</dbReference>
<feature type="transmembrane region" description="Helical" evidence="9">
    <location>
        <begin position="880"/>
        <end position="900"/>
    </location>
</feature>
<dbReference type="KEGG" id="bmei:Spa11_10060"/>
<dbReference type="SUPFAM" id="SSF82693">
    <property type="entry name" value="Multidrug efflux transporter AcrB pore domain, PN1, PN2, PC1 and PC2 subdomains"/>
    <property type="match status" value="4"/>
</dbReference>
<keyword evidence="6 9" id="KW-0812">Transmembrane</keyword>
<dbReference type="PROSITE" id="PS50156">
    <property type="entry name" value="SSD"/>
    <property type="match status" value="1"/>
</dbReference>
<protein>
    <submittedName>
        <fullName evidence="11">Efflux pump membrane transporter BepE</fullName>
    </submittedName>
</protein>
<feature type="transmembrane region" description="Helical" evidence="9">
    <location>
        <begin position="343"/>
        <end position="362"/>
    </location>
</feature>
<dbReference type="AlphaFoldDB" id="A0A518K4V1"/>
<dbReference type="Gene3D" id="3.30.70.1320">
    <property type="entry name" value="Multidrug efflux transporter AcrB pore domain like"/>
    <property type="match status" value="1"/>
</dbReference>
<dbReference type="Proteomes" id="UP000316426">
    <property type="component" value="Chromosome"/>
</dbReference>
<organism evidence="11 12">
    <name type="scientific">Botrimarina mediterranea</name>
    <dbReference type="NCBI Taxonomy" id="2528022"/>
    <lineage>
        <taxon>Bacteria</taxon>
        <taxon>Pseudomonadati</taxon>
        <taxon>Planctomycetota</taxon>
        <taxon>Planctomycetia</taxon>
        <taxon>Pirellulales</taxon>
        <taxon>Lacipirellulaceae</taxon>
        <taxon>Botrimarina</taxon>
    </lineage>
</organism>
<keyword evidence="12" id="KW-1185">Reference proteome</keyword>
<dbReference type="Gene3D" id="1.20.1640.10">
    <property type="entry name" value="Multidrug efflux transporter AcrB transmembrane domain"/>
    <property type="match status" value="2"/>
</dbReference>
<dbReference type="InterPro" id="IPR004764">
    <property type="entry name" value="MdtF-like"/>
</dbReference>
<feature type="transmembrane region" description="Helical" evidence="9">
    <location>
        <begin position="369"/>
        <end position="391"/>
    </location>
</feature>
<evidence type="ECO:0000256" key="7">
    <source>
        <dbReference type="ARBA" id="ARBA00022989"/>
    </source>
</evidence>
<keyword evidence="7 9" id="KW-1133">Transmembrane helix</keyword>
<evidence type="ECO:0000313" key="11">
    <source>
        <dbReference type="EMBL" id="QDV72824.1"/>
    </source>
</evidence>
<feature type="transmembrane region" description="Helical" evidence="9">
    <location>
        <begin position="985"/>
        <end position="1008"/>
    </location>
</feature>
<feature type="transmembrane region" description="Helical" evidence="9">
    <location>
        <begin position="542"/>
        <end position="564"/>
    </location>
</feature>
<feature type="transmembrane region" description="Helical" evidence="9">
    <location>
        <begin position="472"/>
        <end position="499"/>
    </location>
</feature>
<feature type="transmembrane region" description="Helical" evidence="9">
    <location>
        <begin position="941"/>
        <end position="964"/>
    </location>
</feature>
<evidence type="ECO:0000256" key="5">
    <source>
        <dbReference type="ARBA" id="ARBA00022519"/>
    </source>
</evidence>
<evidence type="ECO:0000256" key="9">
    <source>
        <dbReference type="SAM" id="Phobius"/>
    </source>
</evidence>
<dbReference type="PRINTS" id="PR00702">
    <property type="entry name" value="ACRIFLAVINRP"/>
</dbReference>
<evidence type="ECO:0000313" key="12">
    <source>
        <dbReference type="Proteomes" id="UP000316426"/>
    </source>
</evidence>
<gene>
    <name evidence="11" type="primary">bepE_1</name>
    <name evidence="11" type="ORF">Spa11_10060</name>
</gene>
<dbReference type="InterPro" id="IPR001036">
    <property type="entry name" value="Acrflvin-R"/>
</dbReference>
<dbReference type="Gene3D" id="3.30.70.1430">
    <property type="entry name" value="Multidrug efflux transporter AcrB pore domain"/>
    <property type="match status" value="2"/>
</dbReference>
<evidence type="ECO:0000259" key="10">
    <source>
        <dbReference type="PROSITE" id="PS50156"/>
    </source>
</evidence>
<dbReference type="NCBIfam" id="TIGR00915">
    <property type="entry name" value="2A0602"/>
    <property type="match status" value="1"/>
</dbReference>
<accession>A0A518K4V1</accession>
<dbReference type="Gene3D" id="3.30.70.1440">
    <property type="entry name" value="Multidrug efflux transporter AcrB pore domain"/>
    <property type="match status" value="1"/>
</dbReference>
<dbReference type="PANTHER" id="PTHR32063:SF11">
    <property type="entry name" value="CATION OR DRUG EFFLUX SYSTEM PROTEIN"/>
    <property type="match status" value="1"/>
</dbReference>
<feature type="transmembrane region" description="Helical" evidence="9">
    <location>
        <begin position="1014"/>
        <end position="1040"/>
    </location>
</feature>
<feature type="transmembrane region" description="Helical" evidence="9">
    <location>
        <begin position="907"/>
        <end position="929"/>
    </location>
</feature>
<dbReference type="GO" id="GO:0042910">
    <property type="term" value="F:xenobiotic transmembrane transporter activity"/>
    <property type="evidence" value="ECO:0007669"/>
    <property type="project" value="TreeGrafter"/>
</dbReference>